<dbReference type="RefSeq" id="WP_188559520.1">
    <property type="nucleotide sequence ID" value="NZ_BMGS01000013.1"/>
</dbReference>
<keyword evidence="3" id="KW-1185">Reference proteome</keyword>
<reference evidence="3" key="1">
    <citation type="journal article" date="2019" name="Int. J. Syst. Evol. Microbiol.">
        <title>The Global Catalogue of Microorganisms (GCM) 10K type strain sequencing project: providing services to taxonomists for standard genome sequencing and annotation.</title>
        <authorList>
            <consortium name="The Broad Institute Genomics Platform"/>
            <consortium name="The Broad Institute Genome Sequencing Center for Infectious Disease"/>
            <person name="Wu L."/>
            <person name="Ma J."/>
        </authorList>
    </citation>
    <scope>NUCLEOTIDE SEQUENCE [LARGE SCALE GENOMIC DNA]</scope>
    <source>
        <strain evidence="3">CGMCC 1.12990</strain>
    </source>
</reference>
<feature type="signal peptide" evidence="1">
    <location>
        <begin position="1"/>
        <end position="24"/>
    </location>
</feature>
<protein>
    <submittedName>
        <fullName evidence="2">DUF4835 domain-containing protein</fullName>
    </submittedName>
</protein>
<dbReference type="EMBL" id="BMGS01000013">
    <property type="protein sequence ID" value="GGG58890.1"/>
    <property type="molecule type" value="Genomic_DNA"/>
</dbReference>
<evidence type="ECO:0000256" key="1">
    <source>
        <dbReference type="SAM" id="SignalP"/>
    </source>
</evidence>
<comment type="caution">
    <text evidence="2">The sequence shown here is derived from an EMBL/GenBank/DDBJ whole genome shotgun (WGS) entry which is preliminary data.</text>
</comment>
<feature type="chain" id="PRO_5045236397" evidence="1">
    <location>
        <begin position="25"/>
        <end position="309"/>
    </location>
</feature>
<dbReference type="Proteomes" id="UP000601361">
    <property type="component" value="Unassembled WGS sequence"/>
</dbReference>
<name>A0ABQ1X5G9_9BACT</name>
<keyword evidence="1" id="KW-0732">Signal</keyword>
<dbReference type="Pfam" id="PF16119">
    <property type="entry name" value="DUF4835"/>
    <property type="match status" value="1"/>
</dbReference>
<organism evidence="2 3">
    <name type="scientific">Hymenobacter glacieicola</name>
    <dbReference type="NCBI Taxonomy" id="1562124"/>
    <lineage>
        <taxon>Bacteria</taxon>
        <taxon>Pseudomonadati</taxon>
        <taxon>Bacteroidota</taxon>
        <taxon>Cytophagia</taxon>
        <taxon>Cytophagales</taxon>
        <taxon>Hymenobacteraceae</taxon>
        <taxon>Hymenobacter</taxon>
    </lineage>
</organism>
<dbReference type="InterPro" id="IPR032274">
    <property type="entry name" value="DUF4835"/>
</dbReference>
<evidence type="ECO:0000313" key="3">
    <source>
        <dbReference type="Proteomes" id="UP000601361"/>
    </source>
</evidence>
<accession>A0ABQ1X5G9</accession>
<evidence type="ECO:0000313" key="2">
    <source>
        <dbReference type="EMBL" id="GGG58890.1"/>
    </source>
</evidence>
<sequence>MRNLALLSCLLLLPALLLTRSAHAQELQAEVAISTENVTIADRQLVQQMRNDMQAFLNTRSFTNQTYRPEERIRCKFFVGITEIPQNGTYRATVRILSTRPVYGTGYETNVLSFADRGWIFNYSPQNPIDYSENTFVGNLSSLLAFYAYIVIGMDQDSFSPLSGSAYYDRARNILTNASSQNVTNEADEGWKDGNNGNRYWLLNNLQDPQLEAFRSGMYAYYRQGMDVFITKPEEARTTITTALQGVQQAVQRRPGTLLARAFFTTKADEIANIFRTSPDQQQKTQVVTLLSETDPTNSAKYQAILRQP</sequence>
<proteinExistence type="predicted"/>
<gene>
    <name evidence="2" type="ORF">GCM10011378_38670</name>
</gene>